<organism evidence="2 3">
    <name type="scientific">Actinopolymorpha singaporensis</name>
    <dbReference type="NCBI Taxonomy" id="117157"/>
    <lineage>
        <taxon>Bacteria</taxon>
        <taxon>Bacillati</taxon>
        <taxon>Actinomycetota</taxon>
        <taxon>Actinomycetes</taxon>
        <taxon>Propionibacteriales</taxon>
        <taxon>Actinopolymorphaceae</taxon>
        <taxon>Actinopolymorpha</taxon>
    </lineage>
</organism>
<protein>
    <submittedName>
        <fullName evidence="2">Uncharacterized protein</fullName>
    </submittedName>
</protein>
<dbReference type="STRING" id="117157.SAMN04489717_0001"/>
<sequence>MPRAQGRFHPSGAACAHREPTRAPPGSLAINRDSRRRERHRRSAGRRPVTPVRDRGPRSARGPPGPATPRRAGRRPGVPARRGCDRRPRRVRPDRARRPGRPTFSYAEQLVGERQRGQRQRHALDRGSPPLLLGLQLVPDVLHLGRRRLRSPDGPPAAGPKTCGLRLISFSTRSAVTSSMENGVSASSSASRRGTPPGTAGRRAPRAGAAGRRSRSPRRSRTTPPRGTAPASGASGRAPRAAFAQLVHHRHQVEQPSAGQVVGGGHHLQGGQAARTGLGGGGQQVTERPAERGSPSSAASHTTSTPARALVTRRSASSPGPGASSTTRTRTPAASTAARCGWSASSVSTWPARAAAPRQARRAAPPRAGWSAAARSDRPSSAGPRWVRASAGRPEPGWRSAPG</sequence>
<feature type="compositionally biased region" description="Low complexity" evidence="1">
    <location>
        <begin position="222"/>
        <end position="240"/>
    </location>
</feature>
<feature type="region of interest" description="Disordered" evidence="1">
    <location>
        <begin position="255"/>
        <end position="403"/>
    </location>
</feature>
<keyword evidence="3" id="KW-1185">Reference proteome</keyword>
<feature type="compositionally biased region" description="Low complexity" evidence="1">
    <location>
        <begin position="294"/>
        <end position="339"/>
    </location>
</feature>
<feature type="compositionally biased region" description="Low complexity" evidence="1">
    <location>
        <begin position="351"/>
        <end position="385"/>
    </location>
</feature>
<dbReference type="Proteomes" id="UP000198983">
    <property type="component" value="Chromosome I"/>
</dbReference>
<evidence type="ECO:0000256" key="1">
    <source>
        <dbReference type="SAM" id="MobiDB-lite"/>
    </source>
</evidence>
<reference evidence="2 3" key="1">
    <citation type="submission" date="2016-10" db="EMBL/GenBank/DDBJ databases">
        <authorList>
            <person name="de Groot N.N."/>
        </authorList>
    </citation>
    <scope>NUCLEOTIDE SEQUENCE [LARGE SCALE GENOMIC DNA]</scope>
    <source>
        <strain evidence="2 3">DSM 22024</strain>
    </source>
</reference>
<feature type="region of interest" description="Disordered" evidence="1">
    <location>
        <begin position="1"/>
        <end position="131"/>
    </location>
</feature>
<dbReference type="AlphaFoldDB" id="A0A1H1KZV1"/>
<proteinExistence type="predicted"/>
<feature type="region of interest" description="Disordered" evidence="1">
    <location>
        <begin position="178"/>
        <end position="240"/>
    </location>
</feature>
<feature type="compositionally biased region" description="Low complexity" evidence="1">
    <location>
        <begin position="185"/>
        <end position="211"/>
    </location>
</feature>
<name>A0A1H1KZV1_9ACTN</name>
<feature type="compositionally biased region" description="Basic residues" evidence="1">
    <location>
        <begin position="212"/>
        <end position="221"/>
    </location>
</feature>
<feature type="non-terminal residue" evidence="2">
    <location>
        <position position="403"/>
    </location>
</feature>
<evidence type="ECO:0000313" key="3">
    <source>
        <dbReference type="Proteomes" id="UP000198983"/>
    </source>
</evidence>
<feature type="compositionally biased region" description="Basic and acidic residues" evidence="1">
    <location>
        <begin position="82"/>
        <end position="97"/>
    </location>
</feature>
<gene>
    <name evidence="2" type="ORF">SAMN04489717_0001</name>
</gene>
<accession>A0A1H1KZV1</accession>
<dbReference type="EMBL" id="LT629732">
    <property type="protein sequence ID" value="SDR67854.1"/>
    <property type="molecule type" value="Genomic_DNA"/>
</dbReference>
<evidence type="ECO:0000313" key="2">
    <source>
        <dbReference type="EMBL" id="SDR67854.1"/>
    </source>
</evidence>